<dbReference type="AlphaFoldDB" id="A0AA90PQE8"/>
<sequence>MKKNILKNLPKIRMIDIFAAIVAILITYFCAPIVYYGSAPLVAKYKEYLVENNPYTNELRIYFEGKLVRSYPNIASGDGTKSVMIDKNSKGVDFTTTDLSKNPPKSFKLSCSKHKGCEELSVEK</sequence>
<dbReference type="Proteomes" id="UP001177258">
    <property type="component" value="Unassembled WGS sequence"/>
</dbReference>
<evidence type="ECO:0000313" key="4">
    <source>
        <dbReference type="Proteomes" id="UP001177258"/>
    </source>
</evidence>
<keyword evidence="1" id="KW-1133">Transmembrane helix</keyword>
<accession>A0AA90PQE8</accession>
<gene>
    <name evidence="2" type="ORF">Q5I04_03950</name>
    <name evidence="3" type="ORF">Q5I06_03315</name>
</gene>
<dbReference type="Proteomes" id="UP001240777">
    <property type="component" value="Unassembled WGS sequence"/>
</dbReference>
<feature type="transmembrane region" description="Helical" evidence="1">
    <location>
        <begin position="12"/>
        <end position="36"/>
    </location>
</feature>
<reference evidence="3 5" key="1">
    <citation type="submission" date="2023-07" db="EMBL/GenBank/DDBJ databases">
        <title>Unpublished Manusciprt.</title>
        <authorList>
            <person name="Aydin F."/>
            <person name="Tarhane S."/>
            <person name="Saticioglu I.B."/>
            <person name="Karakaya E."/>
            <person name="Abay S."/>
            <person name="Guran O."/>
            <person name="Bozkurt E."/>
            <person name="Uzum N."/>
            <person name="Olgun K."/>
            <person name="Jablonski D."/>
        </authorList>
    </citation>
    <scope>NUCLEOTIDE SEQUENCE</scope>
    <source>
        <strain evidence="5">faydin-H75</strain>
        <strain evidence="3">Faydin-H76</strain>
    </source>
</reference>
<dbReference type="RefSeq" id="WP_305516908.1">
    <property type="nucleotide sequence ID" value="NZ_JAUPEV010000005.1"/>
</dbReference>
<keyword evidence="5" id="KW-1185">Reference proteome</keyword>
<keyword evidence="1" id="KW-0812">Transmembrane</keyword>
<reference evidence="2" key="2">
    <citation type="submission" date="2023-07" db="EMBL/GenBank/DDBJ databases">
        <authorList>
            <person name="Aydin F."/>
            <person name="Tarhane S."/>
            <person name="Saticioglu I.B."/>
            <person name="Karakaya E."/>
            <person name="Abay S."/>
            <person name="Guran O."/>
            <person name="Bozkurt E."/>
            <person name="Uzum N."/>
            <person name="Olgun K."/>
            <person name="Jablonski D."/>
        </authorList>
    </citation>
    <scope>NUCLEOTIDE SEQUENCE</scope>
    <source>
        <strain evidence="2">Faydin-H75</strain>
    </source>
</reference>
<dbReference type="EMBL" id="JAUYZK010000003">
    <property type="protein sequence ID" value="MDP2538811.1"/>
    <property type="molecule type" value="Genomic_DNA"/>
</dbReference>
<comment type="caution">
    <text evidence="3">The sequence shown here is derived from an EMBL/GenBank/DDBJ whole genome shotgun (WGS) entry which is preliminary data.</text>
</comment>
<keyword evidence="1" id="KW-0472">Membrane</keyword>
<organism evidence="3 4">
    <name type="scientific">Helicobacter cappadocius</name>
    <dbReference type="NCBI Taxonomy" id="3063998"/>
    <lineage>
        <taxon>Bacteria</taxon>
        <taxon>Pseudomonadati</taxon>
        <taxon>Campylobacterota</taxon>
        <taxon>Epsilonproteobacteria</taxon>
        <taxon>Campylobacterales</taxon>
        <taxon>Helicobacteraceae</taxon>
        <taxon>Helicobacter</taxon>
    </lineage>
</organism>
<dbReference type="EMBL" id="JAUPEV010000005">
    <property type="protein sequence ID" value="MDO7253063.1"/>
    <property type="molecule type" value="Genomic_DNA"/>
</dbReference>
<proteinExistence type="predicted"/>
<reference evidence="2 4" key="3">
    <citation type="journal article" date="2024" name="Syst. Appl. Microbiol.">
        <title>Helicobacter cappadocius sp. nov., from lizards: The first psychrotrophic Helicobacter species.</title>
        <authorList>
            <person name="Aydin F."/>
            <person name="Tarhane S."/>
            <person name="Karakaya E."/>
            <person name="Abay S."/>
            <person name="Kayman T."/>
            <person name="Guran O."/>
            <person name="Bozkurt E."/>
            <person name="Uzum N."/>
            <person name="Avci A."/>
            <person name="Olgun K."/>
            <person name="Jablonski D."/>
            <person name="Guran C."/>
            <person name="Burcin Saticioglu I."/>
        </authorList>
    </citation>
    <scope>NUCLEOTIDE SEQUENCE [LARGE SCALE GENOMIC DNA]</scope>
    <source>
        <strain evidence="2">Faydin-H75</strain>
        <strain evidence="4">faydin-H76</strain>
    </source>
</reference>
<evidence type="ECO:0000256" key="1">
    <source>
        <dbReference type="SAM" id="Phobius"/>
    </source>
</evidence>
<evidence type="ECO:0000313" key="3">
    <source>
        <dbReference type="EMBL" id="MDP2538811.1"/>
    </source>
</evidence>
<name>A0AA90PQE8_9HELI</name>
<protein>
    <submittedName>
        <fullName evidence="3">Uncharacterized protein</fullName>
    </submittedName>
</protein>
<evidence type="ECO:0000313" key="2">
    <source>
        <dbReference type="EMBL" id="MDO7253063.1"/>
    </source>
</evidence>
<evidence type="ECO:0000313" key="5">
    <source>
        <dbReference type="Proteomes" id="UP001240777"/>
    </source>
</evidence>